<evidence type="ECO:0000256" key="6">
    <source>
        <dbReference type="ARBA" id="ARBA00023136"/>
    </source>
</evidence>
<evidence type="ECO:0000256" key="3">
    <source>
        <dbReference type="ARBA" id="ARBA00022519"/>
    </source>
</evidence>
<accession>A0A1I0GV16</accession>
<dbReference type="PANTHER" id="PTHR34390:SF1">
    <property type="entry name" value="SUCCINATE TRANSPORTER SUBUNIT YJJB-RELATED"/>
    <property type="match status" value="1"/>
</dbReference>
<keyword evidence="4 8" id="KW-0812">Transmembrane</keyword>
<dbReference type="EMBL" id="FOIN01000036">
    <property type="protein sequence ID" value="SET75057.1"/>
    <property type="molecule type" value="Genomic_DNA"/>
</dbReference>
<evidence type="ECO:0000256" key="7">
    <source>
        <dbReference type="ARBA" id="ARBA00034125"/>
    </source>
</evidence>
<gene>
    <name evidence="10" type="ORF">SAMN04489758_13621</name>
</gene>
<evidence type="ECO:0000256" key="8">
    <source>
        <dbReference type="SAM" id="Phobius"/>
    </source>
</evidence>
<evidence type="ECO:0000256" key="2">
    <source>
        <dbReference type="ARBA" id="ARBA00022475"/>
    </source>
</evidence>
<dbReference type="GO" id="GO:0005886">
    <property type="term" value="C:plasma membrane"/>
    <property type="evidence" value="ECO:0007669"/>
    <property type="project" value="UniProtKB-SubCell"/>
</dbReference>
<feature type="transmembrane region" description="Helical" evidence="8">
    <location>
        <begin position="115"/>
        <end position="139"/>
    </location>
</feature>
<dbReference type="PANTHER" id="PTHR34390">
    <property type="entry name" value="UPF0442 PROTEIN YJJB-RELATED"/>
    <property type="match status" value="1"/>
</dbReference>
<dbReference type="OrthoDB" id="9810047at2"/>
<dbReference type="InterPro" id="IPR024528">
    <property type="entry name" value="ThrE_2"/>
</dbReference>
<evidence type="ECO:0000313" key="11">
    <source>
        <dbReference type="Proteomes" id="UP000198558"/>
    </source>
</evidence>
<dbReference type="InterPro" id="IPR050539">
    <property type="entry name" value="ThrE_Dicarb/AminoAcid_Exp"/>
</dbReference>
<sequence>MQGLIECLSAFMACVGFAFIFRVHQNLHFAIIGSLGGALGWLVFLLCNVLHNELASYFIAMTIVTLFAEIAARIYKAPATIFLIIGCFPLVPGRGIYQTMLYCTQGENALFLDSFIHTIAISASLALAIMIVSTIFKVIKKLSYHKIKVNI</sequence>
<evidence type="ECO:0000256" key="5">
    <source>
        <dbReference type="ARBA" id="ARBA00022989"/>
    </source>
</evidence>
<feature type="transmembrane region" description="Helical" evidence="8">
    <location>
        <begin position="7"/>
        <end position="23"/>
    </location>
</feature>
<feature type="transmembrane region" description="Helical" evidence="8">
    <location>
        <begin position="54"/>
        <end position="75"/>
    </location>
</feature>
<keyword evidence="3" id="KW-0997">Cell inner membrane</keyword>
<keyword evidence="5 8" id="KW-1133">Transmembrane helix</keyword>
<feature type="transmembrane region" description="Helical" evidence="8">
    <location>
        <begin position="29"/>
        <end position="47"/>
    </location>
</feature>
<comment type="similarity">
    <text evidence="7">Belongs to the ThrE exporter (TC 2.A.79) family.</text>
</comment>
<keyword evidence="11" id="KW-1185">Reference proteome</keyword>
<dbReference type="AlphaFoldDB" id="A0A1I0GV16"/>
<reference evidence="11" key="1">
    <citation type="submission" date="2016-10" db="EMBL/GenBank/DDBJ databases">
        <authorList>
            <person name="Varghese N."/>
            <person name="Submissions S."/>
        </authorList>
    </citation>
    <scope>NUCLEOTIDE SEQUENCE [LARGE SCALE GENOMIC DNA]</scope>
    <source>
        <strain evidence="11">DSM 1551</strain>
    </source>
</reference>
<keyword evidence="2" id="KW-1003">Cell membrane</keyword>
<evidence type="ECO:0000256" key="1">
    <source>
        <dbReference type="ARBA" id="ARBA00004651"/>
    </source>
</evidence>
<feature type="domain" description="Threonine/Serine exporter ThrE" evidence="9">
    <location>
        <begin position="7"/>
        <end position="135"/>
    </location>
</feature>
<evidence type="ECO:0000259" key="9">
    <source>
        <dbReference type="Pfam" id="PF12821"/>
    </source>
</evidence>
<evidence type="ECO:0000313" key="10">
    <source>
        <dbReference type="EMBL" id="SET75057.1"/>
    </source>
</evidence>
<proteinExistence type="inferred from homology"/>
<evidence type="ECO:0000256" key="4">
    <source>
        <dbReference type="ARBA" id="ARBA00022692"/>
    </source>
</evidence>
<dbReference type="Proteomes" id="UP000198558">
    <property type="component" value="Unassembled WGS sequence"/>
</dbReference>
<dbReference type="Pfam" id="PF12821">
    <property type="entry name" value="ThrE_2"/>
    <property type="match status" value="1"/>
</dbReference>
<protein>
    <submittedName>
        <fullName evidence="10">Uncharacterized membrane protein YjjB, DUF3815 family</fullName>
    </submittedName>
</protein>
<comment type="subcellular location">
    <subcellularLocation>
        <location evidence="1">Cell membrane</location>
        <topology evidence="1">Multi-pass membrane protein</topology>
    </subcellularLocation>
</comment>
<dbReference type="RefSeq" id="WP_092355799.1">
    <property type="nucleotide sequence ID" value="NZ_CANSQN010000023.1"/>
</dbReference>
<dbReference type="GeneID" id="78289183"/>
<name>A0A1I0GV16_9FIRM</name>
<dbReference type="GO" id="GO:0015744">
    <property type="term" value="P:succinate transport"/>
    <property type="evidence" value="ECO:0007669"/>
    <property type="project" value="TreeGrafter"/>
</dbReference>
<keyword evidence="6 8" id="KW-0472">Membrane</keyword>
<organism evidence="10 11">
    <name type="scientific">Thomasclavelia cocleata</name>
    <dbReference type="NCBI Taxonomy" id="69824"/>
    <lineage>
        <taxon>Bacteria</taxon>
        <taxon>Bacillati</taxon>
        <taxon>Bacillota</taxon>
        <taxon>Erysipelotrichia</taxon>
        <taxon>Erysipelotrichales</taxon>
        <taxon>Coprobacillaceae</taxon>
        <taxon>Thomasclavelia</taxon>
    </lineage>
</organism>